<dbReference type="PANTHER" id="PTHR13093">
    <property type="entry name" value="ZINC FINGER HIT DOMAIN CONTAINING PROTEIN 1"/>
    <property type="match status" value="1"/>
</dbReference>
<evidence type="ECO:0000313" key="7">
    <source>
        <dbReference type="EMBL" id="AET40211.1"/>
    </source>
</evidence>
<dbReference type="EMBL" id="CP002501">
    <property type="protein sequence ID" value="AET40211.1"/>
    <property type="molecule type" value="Genomic_DNA"/>
</dbReference>
<dbReference type="FunCoup" id="I6NDR9">
    <property type="interactions" value="116"/>
</dbReference>
<protein>
    <recommendedName>
        <fullName evidence="6">HIT-type domain-containing protein</fullName>
    </recommendedName>
</protein>
<gene>
    <name evidence="7" type="ordered locus">Ecym_5462</name>
</gene>
<evidence type="ECO:0000259" key="6">
    <source>
        <dbReference type="PROSITE" id="PS51083"/>
    </source>
</evidence>
<reference evidence="7 8" key="1">
    <citation type="journal article" date="2011" name="G3 (Bethesda)">
        <title>Genome evolution in the Eremothecium clade of the Saccharomyces complex revealed by comparative genomics.</title>
        <authorList>
            <person name="Wendland J."/>
            <person name="Walther A."/>
        </authorList>
    </citation>
    <scope>NUCLEOTIDE SEQUENCE [LARGE SCALE GENOMIC DNA]</scope>
    <source>
        <strain evidence="8">CBS 270.75 / DBVPG 7215 / KCTC 17166 / NRRL Y-17582</strain>
    </source>
</reference>
<accession>I6NDR9</accession>
<evidence type="ECO:0000256" key="2">
    <source>
        <dbReference type="ARBA" id="ARBA00022771"/>
    </source>
</evidence>
<sequence length="258" mass="29481">MGFVEEINPRTYNPHLYFSSLNSLTPSYRNRISKSSSSNSHRSNKRVNYSLADLENKIYNQNKQSDSNISAENDRSSGGLDRYSQHELLKSNKRFMELDTENFAEIRDVSYLMSIITGINKDRIDQANTEISTGSVLPQNASVNRARNKFELPKNIQLMYHCTKPPVPKRKNTNRIVALKKTLSSRRPLSSYLDTLDQVNKSIIYNNVYNKKISKVLPVITVCSICGGYKSISSCVKCMNKLCSLRCYNLHNETRCSQ</sequence>
<dbReference type="InParanoid" id="I6NDR9"/>
<evidence type="ECO:0000256" key="1">
    <source>
        <dbReference type="ARBA" id="ARBA00022723"/>
    </source>
</evidence>
<dbReference type="InterPro" id="IPR007529">
    <property type="entry name" value="Znf_HIT"/>
</dbReference>
<dbReference type="InterPro" id="IPR039723">
    <property type="entry name" value="Vps71/ZNHIT1"/>
</dbReference>
<dbReference type="GO" id="GO:0000812">
    <property type="term" value="C:Swr1 complex"/>
    <property type="evidence" value="ECO:0007669"/>
    <property type="project" value="EnsemblFungi"/>
</dbReference>
<evidence type="ECO:0000313" key="8">
    <source>
        <dbReference type="Proteomes" id="UP000006790"/>
    </source>
</evidence>
<proteinExistence type="predicted"/>
<keyword evidence="3" id="KW-0862">Zinc</keyword>
<dbReference type="HOGENOM" id="CLU_099156_0_0_1"/>
<dbReference type="GO" id="GO:0006338">
    <property type="term" value="P:chromatin remodeling"/>
    <property type="evidence" value="ECO:0007669"/>
    <property type="project" value="EnsemblFungi"/>
</dbReference>
<dbReference type="PROSITE" id="PS51083">
    <property type="entry name" value="ZF_HIT"/>
    <property type="match status" value="1"/>
</dbReference>
<dbReference type="KEGG" id="erc:Ecym_5462"/>
<evidence type="ECO:0000256" key="5">
    <source>
        <dbReference type="SAM" id="MobiDB-lite"/>
    </source>
</evidence>
<name>I6NDR9_ERECY</name>
<keyword evidence="8" id="KW-1185">Reference proteome</keyword>
<feature type="compositionally biased region" description="Polar residues" evidence="5">
    <location>
        <begin position="61"/>
        <end position="71"/>
    </location>
</feature>
<dbReference type="GeneID" id="11468547"/>
<dbReference type="STRING" id="931890.I6NDR9"/>
<dbReference type="RefSeq" id="XP_003647028.1">
    <property type="nucleotide sequence ID" value="XM_003646980.1"/>
</dbReference>
<evidence type="ECO:0000256" key="4">
    <source>
        <dbReference type="PROSITE-ProRule" id="PRU00453"/>
    </source>
</evidence>
<keyword evidence="2 4" id="KW-0863">Zinc-finger</keyword>
<feature type="region of interest" description="Disordered" evidence="5">
    <location>
        <begin position="61"/>
        <end position="81"/>
    </location>
</feature>
<dbReference type="OMA" id="RFMELDT"/>
<dbReference type="GO" id="GO:0008270">
    <property type="term" value="F:zinc ion binding"/>
    <property type="evidence" value="ECO:0007669"/>
    <property type="project" value="UniProtKB-UniRule"/>
</dbReference>
<dbReference type="CDD" id="cd21437">
    <property type="entry name" value="zf-HIT_ZNHIT1_like"/>
    <property type="match status" value="1"/>
</dbReference>
<dbReference type="GO" id="GO:0031491">
    <property type="term" value="F:nucleosome binding"/>
    <property type="evidence" value="ECO:0007669"/>
    <property type="project" value="EnsemblFungi"/>
</dbReference>
<dbReference type="AlphaFoldDB" id="I6NDR9"/>
<dbReference type="OrthoDB" id="74807at2759"/>
<dbReference type="eggNOG" id="KOG3362">
    <property type="taxonomic scope" value="Eukaryota"/>
</dbReference>
<dbReference type="Proteomes" id="UP000006790">
    <property type="component" value="Chromosome 5"/>
</dbReference>
<evidence type="ECO:0000256" key="3">
    <source>
        <dbReference type="ARBA" id="ARBA00022833"/>
    </source>
</evidence>
<feature type="domain" description="HIT-type" evidence="6">
    <location>
        <begin position="223"/>
        <end position="256"/>
    </location>
</feature>
<keyword evidence="1" id="KW-0479">Metal-binding</keyword>
<organism evidence="7 8">
    <name type="scientific">Eremothecium cymbalariae (strain CBS 270.75 / DBVPG 7215 / KCTC 17166 / NRRL Y-17582)</name>
    <name type="common">Yeast</name>
    <dbReference type="NCBI Taxonomy" id="931890"/>
    <lineage>
        <taxon>Eukaryota</taxon>
        <taxon>Fungi</taxon>
        <taxon>Dikarya</taxon>
        <taxon>Ascomycota</taxon>
        <taxon>Saccharomycotina</taxon>
        <taxon>Saccharomycetes</taxon>
        <taxon>Saccharomycetales</taxon>
        <taxon>Saccharomycetaceae</taxon>
        <taxon>Eremothecium</taxon>
    </lineage>
</organism>